<sequence>MAAVLCTNAAASHQIAITSLDVRQAFRAAGMRARVADLGMKFRICDLDRSQYGAEVERVARTLKFTDSLGHPGGQWNTSTEFVAYKPGKIVRLSAQC</sequence>
<dbReference type="EMBL" id="JACIIK010000009">
    <property type="protein sequence ID" value="MBB6204407.1"/>
    <property type="molecule type" value="Genomic_DNA"/>
</dbReference>
<gene>
    <name evidence="1" type="ORF">GGD69_005301</name>
</gene>
<name>A0AAW3V0E1_9BURK</name>
<dbReference type="RefSeq" id="WP_183800911.1">
    <property type="nucleotide sequence ID" value="NZ_JACIII010000013.1"/>
</dbReference>
<evidence type="ECO:0000313" key="1">
    <source>
        <dbReference type="EMBL" id="MBB6204407.1"/>
    </source>
</evidence>
<comment type="caution">
    <text evidence="1">The sequence shown here is derived from an EMBL/GenBank/DDBJ whole genome shotgun (WGS) entry which is preliminary data.</text>
</comment>
<reference evidence="1 2" key="1">
    <citation type="submission" date="2020-08" db="EMBL/GenBank/DDBJ databases">
        <title>Genomic Encyclopedia of Type Strains, Phase IV (KMG-V): Genome sequencing to study the core and pangenomes of soil and plant-associated prokaryotes.</title>
        <authorList>
            <person name="Whitman W."/>
        </authorList>
    </citation>
    <scope>NUCLEOTIDE SEQUENCE [LARGE SCALE GENOMIC DNA]</scope>
    <source>
        <strain evidence="1 2">SEMIA 4013</strain>
    </source>
</reference>
<proteinExistence type="predicted"/>
<dbReference type="Proteomes" id="UP000518681">
    <property type="component" value="Unassembled WGS sequence"/>
</dbReference>
<organism evidence="1 2">
    <name type="scientific">Paraburkholderia fungorum</name>
    <dbReference type="NCBI Taxonomy" id="134537"/>
    <lineage>
        <taxon>Bacteria</taxon>
        <taxon>Pseudomonadati</taxon>
        <taxon>Pseudomonadota</taxon>
        <taxon>Betaproteobacteria</taxon>
        <taxon>Burkholderiales</taxon>
        <taxon>Burkholderiaceae</taxon>
        <taxon>Paraburkholderia</taxon>
    </lineage>
</organism>
<evidence type="ECO:0000313" key="2">
    <source>
        <dbReference type="Proteomes" id="UP000518681"/>
    </source>
</evidence>
<protein>
    <submittedName>
        <fullName evidence="1">Uncharacterized protein</fullName>
    </submittedName>
</protein>
<accession>A0AAW3V0E1</accession>
<dbReference type="AlphaFoldDB" id="A0AAW3V0E1"/>